<evidence type="ECO:0000256" key="2">
    <source>
        <dbReference type="PIRSR" id="PIRSR000705-1"/>
    </source>
</evidence>
<reference evidence="5 6" key="1">
    <citation type="journal article" date="2011" name="Science">
        <title>The ecoresponsive genome of Daphnia pulex.</title>
        <authorList>
            <person name="Colbourne J.K."/>
            <person name="Pfrender M.E."/>
            <person name="Gilbert D."/>
            <person name="Thomas W.K."/>
            <person name="Tucker A."/>
            <person name="Oakley T.H."/>
            <person name="Tokishita S."/>
            <person name="Aerts A."/>
            <person name="Arnold G.J."/>
            <person name="Basu M.K."/>
            <person name="Bauer D.J."/>
            <person name="Caceres C.E."/>
            <person name="Carmel L."/>
            <person name="Casola C."/>
            <person name="Choi J.H."/>
            <person name="Detter J.C."/>
            <person name="Dong Q."/>
            <person name="Dusheyko S."/>
            <person name="Eads B.D."/>
            <person name="Frohlich T."/>
            <person name="Geiler-Samerotte K.A."/>
            <person name="Gerlach D."/>
            <person name="Hatcher P."/>
            <person name="Jogdeo S."/>
            <person name="Krijgsveld J."/>
            <person name="Kriventseva E.V."/>
            <person name="Kultz D."/>
            <person name="Laforsch C."/>
            <person name="Lindquist E."/>
            <person name="Lopez J."/>
            <person name="Manak J.R."/>
            <person name="Muller J."/>
            <person name="Pangilinan J."/>
            <person name="Patwardhan R.P."/>
            <person name="Pitluck S."/>
            <person name="Pritham E.J."/>
            <person name="Rechtsteiner A."/>
            <person name="Rho M."/>
            <person name="Rogozin I.B."/>
            <person name="Sakarya O."/>
            <person name="Salamov A."/>
            <person name="Schaack S."/>
            <person name="Shapiro H."/>
            <person name="Shiga Y."/>
            <person name="Skalitzky C."/>
            <person name="Smith Z."/>
            <person name="Souvorov A."/>
            <person name="Sung W."/>
            <person name="Tang Z."/>
            <person name="Tsuchiya D."/>
            <person name="Tu H."/>
            <person name="Vos H."/>
            <person name="Wang M."/>
            <person name="Wolf Y.I."/>
            <person name="Yamagata H."/>
            <person name="Yamada T."/>
            <person name="Ye Y."/>
            <person name="Shaw J.R."/>
            <person name="Andrews J."/>
            <person name="Crease T.J."/>
            <person name="Tang H."/>
            <person name="Lucas S.M."/>
            <person name="Robertson H.M."/>
            <person name="Bork P."/>
            <person name="Koonin E.V."/>
            <person name="Zdobnov E.M."/>
            <person name="Grigoriev I.V."/>
            <person name="Lynch M."/>
            <person name="Boore J.L."/>
        </authorList>
    </citation>
    <scope>NUCLEOTIDE SEQUENCE [LARGE SCALE GENOMIC DNA]</scope>
</reference>
<dbReference type="PIRSF" id="PIRSF000705">
    <property type="entry name" value="DNK"/>
    <property type="match status" value="1"/>
</dbReference>
<feature type="binding site" evidence="3">
    <location>
        <begin position="18"/>
        <end position="26"/>
    </location>
    <ligand>
        <name>ATP</name>
        <dbReference type="ChEBI" id="CHEBI:30616"/>
    </ligand>
</feature>
<gene>
    <name evidence="5" type="ORF">DAPPUDRAFT_305834</name>
</gene>
<accession>E9GT29</accession>
<dbReference type="GO" id="GO:0005737">
    <property type="term" value="C:cytoplasm"/>
    <property type="evidence" value="ECO:0000318"/>
    <property type="project" value="GO_Central"/>
</dbReference>
<dbReference type="GO" id="GO:0005739">
    <property type="term" value="C:mitochondrion"/>
    <property type="evidence" value="ECO:0000318"/>
    <property type="project" value="GO_Central"/>
</dbReference>
<keyword evidence="3" id="KW-0067">ATP-binding</keyword>
<dbReference type="FunFam" id="3.40.50.300:FF:001571">
    <property type="entry name" value="Deoxynucleoside kinase"/>
    <property type="match status" value="1"/>
</dbReference>
<dbReference type="Proteomes" id="UP000000305">
    <property type="component" value="Unassembled WGS sequence"/>
</dbReference>
<dbReference type="GO" id="GO:0005524">
    <property type="term" value="F:ATP binding"/>
    <property type="evidence" value="ECO:0007669"/>
    <property type="project" value="UniProtKB-KW"/>
</dbReference>
<dbReference type="SUPFAM" id="SSF52540">
    <property type="entry name" value="P-loop containing nucleoside triphosphate hydrolases"/>
    <property type="match status" value="1"/>
</dbReference>
<dbReference type="InterPro" id="IPR031314">
    <property type="entry name" value="DNK_dom"/>
</dbReference>
<dbReference type="PANTHER" id="PTHR10513">
    <property type="entry name" value="DEOXYNUCLEOSIDE KINASE"/>
    <property type="match status" value="1"/>
</dbReference>
<dbReference type="InParanoid" id="E9GT29"/>
<dbReference type="STRING" id="6669.E9GT29"/>
<keyword evidence="6" id="KW-1185">Reference proteome</keyword>
<keyword evidence="3" id="KW-0547">Nucleotide-binding</keyword>
<dbReference type="OrthoDB" id="567086at2759"/>
<dbReference type="PhylomeDB" id="E9GT29"/>
<evidence type="ECO:0000313" key="6">
    <source>
        <dbReference type="Proteomes" id="UP000000305"/>
    </source>
</evidence>
<proteinExistence type="inferred from homology"/>
<protein>
    <recommendedName>
        <fullName evidence="4">Deoxynucleoside kinase domain-containing protein</fullName>
    </recommendedName>
</protein>
<dbReference type="CDD" id="cd01673">
    <property type="entry name" value="dNK"/>
    <property type="match status" value="1"/>
</dbReference>
<dbReference type="InterPro" id="IPR002624">
    <property type="entry name" value="DCK/DGK"/>
</dbReference>
<organism evidence="5 6">
    <name type="scientific">Daphnia pulex</name>
    <name type="common">Water flea</name>
    <dbReference type="NCBI Taxonomy" id="6669"/>
    <lineage>
        <taxon>Eukaryota</taxon>
        <taxon>Metazoa</taxon>
        <taxon>Ecdysozoa</taxon>
        <taxon>Arthropoda</taxon>
        <taxon>Crustacea</taxon>
        <taxon>Branchiopoda</taxon>
        <taxon>Diplostraca</taxon>
        <taxon>Cladocera</taxon>
        <taxon>Anomopoda</taxon>
        <taxon>Daphniidae</taxon>
        <taxon>Daphnia</taxon>
    </lineage>
</organism>
<evidence type="ECO:0000256" key="3">
    <source>
        <dbReference type="PIRSR" id="PIRSR000705-3"/>
    </source>
</evidence>
<dbReference type="OMA" id="NITVKMF"/>
<dbReference type="eggNOG" id="KOG4235">
    <property type="taxonomic scope" value="Eukaryota"/>
</dbReference>
<feature type="domain" description="Deoxynucleoside kinase" evidence="4">
    <location>
        <begin position="14"/>
        <end position="210"/>
    </location>
</feature>
<evidence type="ECO:0000256" key="1">
    <source>
        <dbReference type="ARBA" id="ARBA00007420"/>
    </source>
</evidence>
<comment type="similarity">
    <text evidence="1">Belongs to the DCK/DGK family.</text>
</comment>
<dbReference type="InterPro" id="IPR027417">
    <property type="entry name" value="P-loop_NTPase"/>
</dbReference>
<feature type="binding site" evidence="3">
    <location>
        <begin position="153"/>
        <end position="157"/>
    </location>
    <ligand>
        <name>ATP</name>
        <dbReference type="ChEBI" id="CHEBI:30616"/>
    </ligand>
</feature>
<dbReference type="GO" id="GO:0019136">
    <property type="term" value="F:deoxynucleoside kinase activity"/>
    <property type="evidence" value="ECO:0000318"/>
    <property type="project" value="GO_Central"/>
</dbReference>
<evidence type="ECO:0000259" key="4">
    <source>
        <dbReference type="Pfam" id="PF01712"/>
    </source>
</evidence>
<dbReference type="Pfam" id="PF01712">
    <property type="entry name" value="dNK"/>
    <property type="match status" value="1"/>
</dbReference>
<name>E9GT29_DAPPU</name>
<evidence type="ECO:0000313" key="5">
    <source>
        <dbReference type="EMBL" id="EFX77346.1"/>
    </source>
</evidence>
<dbReference type="HOGENOM" id="CLU_030466_1_0_1"/>
<dbReference type="PANTHER" id="PTHR10513:SF38">
    <property type="entry name" value="DEOXYNUCLEOSIDE KINASE-LIKE PROTEIN"/>
    <property type="match status" value="1"/>
</dbReference>
<dbReference type="InterPro" id="IPR050566">
    <property type="entry name" value="Deoxyribonucleoside_kinase"/>
</dbReference>
<dbReference type="KEGG" id="dpx:DAPPUDRAFT_305834"/>
<dbReference type="EMBL" id="GL732563">
    <property type="protein sequence ID" value="EFX77346.1"/>
    <property type="molecule type" value="Genomic_DNA"/>
</dbReference>
<sequence length="224" mass="25662">MASCSRKIKRPFVVSVEGNIGSGKSSFLTHFQSYPGVKIYSEPVEDWCDVGGHNLLALLYSNPEKWSFAFQSTVQLSRLNIILQPTNANIKMIERSLQNNRFCFLEIGKQMGALSPPEYAVLTKWYEWLEKKADIGLDLIVYLRTSPEVAHQRMKNRKRPEENEVPLSYITLVHDCYESWLVGDGQTTPNCPAPVLILDANRSLEEVFQVYEENRDKILGRHKP</sequence>
<dbReference type="AlphaFoldDB" id="E9GT29"/>
<dbReference type="Gene3D" id="3.40.50.300">
    <property type="entry name" value="P-loop containing nucleotide triphosphate hydrolases"/>
    <property type="match status" value="1"/>
</dbReference>
<feature type="active site" description="Proton acceptor" evidence="2">
    <location>
        <position position="94"/>
    </location>
</feature>